<evidence type="ECO:0000256" key="10">
    <source>
        <dbReference type="SAM" id="SignalP"/>
    </source>
</evidence>
<dbReference type="GO" id="GO:0005789">
    <property type="term" value="C:endoplasmic reticulum membrane"/>
    <property type="evidence" value="ECO:0007669"/>
    <property type="project" value="UniProtKB-SubCell"/>
</dbReference>
<dbReference type="PANTHER" id="PTHR28285:SF1">
    <property type="entry name" value="PROTEIN BIG1"/>
    <property type="match status" value="1"/>
</dbReference>
<dbReference type="GO" id="GO:0009272">
    <property type="term" value="P:fungal-type cell wall biogenesis"/>
    <property type="evidence" value="ECO:0007669"/>
    <property type="project" value="TreeGrafter"/>
</dbReference>
<comment type="caution">
    <text evidence="11">The sequence shown here is derived from an EMBL/GenBank/DDBJ whole genome shotgun (WGS) entry which is preliminary data.</text>
</comment>
<name>A0A3M7GPH0_HORWE</name>
<keyword evidence="5 10" id="KW-0732">Signal</keyword>
<evidence type="ECO:0000256" key="1">
    <source>
        <dbReference type="ARBA" id="ARBA00004115"/>
    </source>
</evidence>
<dbReference type="AlphaFoldDB" id="A0A3M7GPH0"/>
<sequence>MNGTLSVLLIGISLAFTTSGQAFKDVSPFVMISNEPYSNTRLNTHASSVDNDTASSVQQDLIRTLSHCEPQQYILLSQFGLQPEDIQNVSSMPKLHALIQNAAQAVVIPQVSDVVDCMSVAVSALRGRCIETRQLYYDARLESIEEFCECESCVPWSHDVEREGMLVRVPYLPHLPDSAGDEEEEDDDEERREVLRRTVPSTWMWSHVVFLLTGRNRRLYCMSPLRLTAGGTVIRLGIYRLD</sequence>
<dbReference type="InterPro" id="IPR037654">
    <property type="entry name" value="Big1"/>
</dbReference>
<evidence type="ECO:0000256" key="2">
    <source>
        <dbReference type="ARBA" id="ARBA00008203"/>
    </source>
</evidence>
<reference evidence="11 12" key="1">
    <citation type="journal article" date="2018" name="BMC Genomics">
        <title>Genomic evidence for intraspecific hybridization in a clonal and extremely halotolerant yeast.</title>
        <authorList>
            <person name="Gostincar C."/>
            <person name="Stajich J.E."/>
            <person name="Zupancic J."/>
            <person name="Zalar P."/>
            <person name="Gunde-Cimerman N."/>
        </authorList>
    </citation>
    <scope>NUCLEOTIDE SEQUENCE [LARGE SCALE GENOMIC DNA]</scope>
    <source>
        <strain evidence="11 12">EXF-10513</strain>
    </source>
</reference>
<keyword evidence="9" id="KW-0961">Cell wall biogenesis/degradation</keyword>
<evidence type="ECO:0000313" key="11">
    <source>
        <dbReference type="EMBL" id="RMZ03061.1"/>
    </source>
</evidence>
<keyword evidence="8" id="KW-0472">Membrane</keyword>
<feature type="signal peptide" evidence="10">
    <location>
        <begin position="1"/>
        <end position="22"/>
    </location>
</feature>
<protein>
    <recommendedName>
        <fullName evidence="3">Protein BIG1</fullName>
    </recommendedName>
</protein>
<gene>
    <name evidence="11" type="ORF">D0864_03045</name>
</gene>
<feature type="chain" id="PRO_5018022754" description="Protein BIG1" evidence="10">
    <location>
        <begin position="23"/>
        <end position="242"/>
    </location>
</feature>
<organism evidence="11 12">
    <name type="scientific">Hortaea werneckii</name>
    <name type="common">Black yeast</name>
    <name type="synonym">Cladosporium werneckii</name>
    <dbReference type="NCBI Taxonomy" id="91943"/>
    <lineage>
        <taxon>Eukaryota</taxon>
        <taxon>Fungi</taxon>
        <taxon>Dikarya</taxon>
        <taxon>Ascomycota</taxon>
        <taxon>Pezizomycotina</taxon>
        <taxon>Dothideomycetes</taxon>
        <taxon>Dothideomycetidae</taxon>
        <taxon>Mycosphaerellales</taxon>
        <taxon>Teratosphaeriaceae</taxon>
        <taxon>Hortaea</taxon>
    </lineage>
</organism>
<dbReference type="GO" id="GO:0006078">
    <property type="term" value="P:(1-&gt;6)-beta-D-glucan biosynthetic process"/>
    <property type="evidence" value="ECO:0007669"/>
    <property type="project" value="TreeGrafter"/>
</dbReference>
<evidence type="ECO:0000313" key="12">
    <source>
        <dbReference type="Proteomes" id="UP000269539"/>
    </source>
</evidence>
<evidence type="ECO:0000256" key="4">
    <source>
        <dbReference type="ARBA" id="ARBA00022692"/>
    </source>
</evidence>
<accession>A0A3M7GPH0</accession>
<evidence type="ECO:0000256" key="6">
    <source>
        <dbReference type="ARBA" id="ARBA00022824"/>
    </source>
</evidence>
<evidence type="ECO:0000256" key="7">
    <source>
        <dbReference type="ARBA" id="ARBA00022989"/>
    </source>
</evidence>
<dbReference type="VEuPathDB" id="FungiDB:BTJ68_13462"/>
<evidence type="ECO:0000256" key="5">
    <source>
        <dbReference type="ARBA" id="ARBA00022729"/>
    </source>
</evidence>
<comment type="similarity">
    <text evidence="2">Belongs to the BIG1 family.</text>
</comment>
<proteinExistence type="inferred from homology"/>
<dbReference type="GO" id="GO:0071555">
    <property type="term" value="P:cell wall organization"/>
    <property type="evidence" value="ECO:0007669"/>
    <property type="project" value="UniProtKB-KW"/>
</dbReference>
<evidence type="ECO:0000256" key="9">
    <source>
        <dbReference type="ARBA" id="ARBA00023316"/>
    </source>
</evidence>
<dbReference type="PANTHER" id="PTHR28285">
    <property type="entry name" value="PROTEIN BIG1"/>
    <property type="match status" value="1"/>
</dbReference>
<dbReference type="Proteomes" id="UP000269539">
    <property type="component" value="Unassembled WGS sequence"/>
</dbReference>
<keyword evidence="7" id="KW-1133">Transmembrane helix</keyword>
<keyword evidence="6" id="KW-0256">Endoplasmic reticulum</keyword>
<evidence type="ECO:0000256" key="8">
    <source>
        <dbReference type="ARBA" id="ARBA00023136"/>
    </source>
</evidence>
<evidence type="ECO:0000256" key="3">
    <source>
        <dbReference type="ARBA" id="ARBA00022089"/>
    </source>
</evidence>
<dbReference type="EMBL" id="QWIO01000226">
    <property type="protein sequence ID" value="RMZ03061.1"/>
    <property type="molecule type" value="Genomic_DNA"/>
</dbReference>
<keyword evidence="4" id="KW-0812">Transmembrane</keyword>
<comment type="subcellular location">
    <subcellularLocation>
        <location evidence="1">Endoplasmic reticulum membrane</location>
        <topology evidence="1">Single-pass type I membrane protein</topology>
    </subcellularLocation>
</comment>